<protein>
    <submittedName>
        <fullName evidence="1">Uncharacterized protein</fullName>
    </submittedName>
</protein>
<comment type="caution">
    <text evidence="1">The sequence shown here is derived from an EMBL/GenBank/DDBJ whole genome shotgun (WGS) entry which is preliminary data.</text>
</comment>
<reference evidence="1" key="1">
    <citation type="journal article" date="2015" name="Nature">
        <title>Complex archaea that bridge the gap between prokaryotes and eukaryotes.</title>
        <authorList>
            <person name="Spang A."/>
            <person name="Saw J.H."/>
            <person name="Jorgensen S.L."/>
            <person name="Zaremba-Niedzwiedzka K."/>
            <person name="Martijn J."/>
            <person name="Lind A.E."/>
            <person name="van Eijk R."/>
            <person name="Schleper C."/>
            <person name="Guy L."/>
            <person name="Ettema T.J."/>
        </authorList>
    </citation>
    <scope>NUCLEOTIDE SEQUENCE</scope>
</reference>
<dbReference type="AlphaFoldDB" id="A0A0F9AEB3"/>
<sequence>MVDINIKTIVDSKEIEKIKPKLDAIKKMALEPIKFELDEEELKNFEKFKEKHGIGKCKALPDSTGACFTFSFMPTGIGMNTWVKCGCGKKEYITDLENL</sequence>
<gene>
    <name evidence="1" type="ORF">LCGC14_2922800</name>
</gene>
<accession>A0A0F9AEB3</accession>
<evidence type="ECO:0000313" key="1">
    <source>
        <dbReference type="EMBL" id="KKK70556.1"/>
    </source>
</evidence>
<dbReference type="EMBL" id="LAZR01058135">
    <property type="protein sequence ID" value="KKK70556.1"/>
    <property type="molecule type" value="Genomic_DNA"/>
</dbReference>
<proteinExistence type="predicted"/>
<organism evidence="1">
    <name type="scientific">marine sediment metagenome</name>
    <dbReference type="NCBI Taxonomy" id="412755"/>
    <lineage>
        <taxon>unclassified sequences</taxon>
        <taxon>metagenomes</taxon>
        <taxon>ecological metagenomes</taxon>
    </lineage>
</organism>
<name>A0A0F9AEB3_9ZZZZ</name>